<name>A0AAU1LL15_9ACTN</name>
<dbReference type="EMBL" id="CP108169">
    <property type="protein sequence ID" value="WTQ71893.1"/>
    <property type="molecule type" value="Genomic_DNA"/>
</dbReference>
<organism evidence="1">
    <name type="scientific">Streptomyces sp. NBC_00148</name>
    <dbReference type="NCBI Taxonomy" id="2903626"/>
    <lineage>
        <taxon>Bacteria</taxon>
        <taxon>Bacillati</taxon>
        <taxon>Actinomycetota</taxon>
        <taxon>Actinomycetes</taxon>
        <taxon>Kitasatosporales</taxon>
        <taxon>Streptomycetaceae</taxon>
        <taxon>Streptomyces</taxon>
    </lineage>
</organism>
<proteinExistence type="predicted"/>
<evidence type="ECO:0000313" key="1">
    <source>
        <dbReference type="EMBL" id="WTQ71893.1"/>
    </source>
</evidence>
<dbReference type="InterPro" id="IPR016181">
    <property type="entry name" value="Acyl_CoA_acyltransferase"/>
</dbReference>
<accession>A0AAU1LL15</accession>
<dbReference type="AlphaFoldDB" id="A0AAU1LL15"/>
<dbReference type="SUPFAM" id="SSF55729">
    <property type="entry name" value="Acyl-CoA N-acyltransferases (Nat)"/>
    <property type="match status" value="1"/>
</dbReference>
<gene>
    <name evidence="1" type="ORF">OG222_01840</name>
</gene>
<sequence>MEHPAHHGGGGRHRLLGHRKGDWHRRLLAYSEVELVHPDGQGAGDAQCLLLVHVRKVVGHVDFRLCASCAEAVITEVLIEKQFHRSGLGTRALSHLRARYPGVVWRTTLDRRGTRDLMRRMRVPRQAEGSRCSHANG</sequence>
<protein>
    <recommendedName>
        <fullName evidence="2">N-acetyltransferase</fullName>
    </recommendedName>
</protein>
<reference evidence="1" key="1">
    <citation type="submission" date="2022-10" db="EMBL/GenBank/DDBJ databases">
        <title>The complete genomes of actinobacterial strains from the NBC collection.</title>
        <authorList>
            <person name="Joergensen T.S."/>
            <person name="Alvarez Arevalo M."/>
            <person name="Sterndorff E.B."/>
            <person name="Faurdal D."/>
            <person name="Vuksanovic O."/>
            <person name="Mourched A.-S."/>
            <person name="Charusanti P."/>
            <person name="Shaw S."/>
            <person name="Blin K."/>
            <person name="Weber T."/>
        </authorList>
    </citation>
    <scope>NUCLEOTIDE SEQUENCE</scope>
    <source>
        <strain evidence="1">NBC_00148</strain>
    </source>
</reference>
<evidence type="ECO:0008006" key="2">
    <source>
        <dbReference type="Google" id="ProtNLM"/>
    </source>
</evidence>